<evidence type="ECO:0000256" key="2">
    <source>
        <dbReference type="ARBA" id="ARBA00022692"/>
    </source>
</evidence>
<reference evidence="6" key="1">
    <citation type="submission" date="2020-08" db="EMBL/GenBank/DDBJ databases">
        <title>Genome public.</title>
        <authorList>
            <person name="Liu C."/>
            <person name="Sun Q."/>
        </authorList>
    </citation>
    <scope>NUCLEOTIDE SEQUENCE</scope>
    <source>
        <strain evidence="6">NSJ-53</strain>
    </source>
</reference>
<protein>
    <submittedName>
        <fullName evidence="6">NADH-quinone oxidoreductase subunit H</fullName>
    </submittedName>
</protein>
<evidence type="ECO:0000256" key="3">
    <source>
        <dbReference type="ARBA" id="ARBA00022989"/>
    </source>
</evidence>
<feature type="transmembrane region" description="Helical" evidence="5">
    <location>
        <begin position="6"/>
        <end position="24"/>
    </location>
</feature>
<feature type="transmembrane region" description="Helical" evidence="5">
    <location>
        <begin position="87"/>
        <end position="108"/>
    </location>
</feature>
<feature type="transmembrane region" description="Helical" evidence="5">
    <location>
        <begin position="204"/>
        <end position="226"/>
    </location>
</feature>
<accession>A0A926HQP9</accession>
<comment type="subcellular location">
    <subcellularLocation>
        <location evidence="1">Membrane</location>
        <topology evidence="1">Multi-pass membrane protein</topology>
    </subcellularLocation>
</comment>
<evidence type="ECO:0000256" key="4">
    <source>
        <dbReference type="ARBA" id="ARBA00023136"/>
    </source>
</evidence>
<feature type="transmembrane region" description="Helical" evidence="5">
    <location>
        <begin position="156"/>
        <end position="173"/>
    </location>
</feature>
<gene>
    <name evidence="6" type="ORF">H8696_06370</name>
</gene>
<dbReference type="EMBL" id="JACRSR010000002">
    <property type="protein sequence ID" value="MBC8531471.1"/>
    <property type="molecule type" value="Genomic_DNA"/>
</dbReference>
<dbReference type="InterPro" id="IPR052561">
    <property type="entry name" value="ComplexI_Subunit1"/>
</dbReference>
<feature type="transmembrane region" description="Helical" evidence="5">
    <location>
        <begin position="232"/>
        <end position="252"/>
    </location>
</feature>
<feature type="transmembrane region" description="Helical" evidence="5">
    <location>
        <begin position="264"/>
        <end position="286"/>
    </location>
</feature>
<name>A0A926HQP9_9FIRM</name>
<sequence length="287" mass="32299">MNKVLWIAGYILLAPFIGGFLDGLDRKLTARLQGRKGPPLLQPFYDILKLFSKEAVVVNEVQNFLVWGYLIFTVFTGSLFFSGGDILLSFFALTLAEIFLVMSAFSANSPYSQMGSQRELMQMMAYEPMVLLSAIGFYVVTDSFAVGDIVSYPIPPIAYMPGIFIGFIYLLTIKFRKSPFDLSTSHHAHQEMVKGLTTEISGNMLGLVELAHWYETVFLLGVVALFVLTGAWWSWIVAVAVCLLCYFLEIFFDNTFPRVKWQLMLGSTWIVTLIVGVINLMILMLVK</sequence>
<dbReference type="Proteomes" id="UP000623172">
    <property type="component" value="Unassembled WGS sequence"/>
</dbReference>
<keyword evidence="3 5" id="KW-1133">Transmembrane helix</keyword>
<proteinExistence type="predicted"/>
<dbReference type="AlphaFoldDB" id="A0A926HQP9"/>
<dbReference type="InterPro" id="IPR001694">
    <property type="entry name" value="NADH_UbQ_OxRdtase_su1/FPO"/>
</dbReference>
<dbReference type="RefSeq" id="WP_249316060.1">
    <property type="nucleotide sequence ID" value="NZ_JACRSR010000002.1"/>
</dbReference>
<evidence type="ECO:0000313" key="6">
    <source>
        <dbReference type="EMBL" id="MBC8531471.1"/>
    </source>
</evidence>
<keyword evidence="7" id="KW-1185">Reference proteome</keyword>
<evidence type="ECO:0000256" key="5">
    <source>
        <dbReference type="SAM" id="Phobius"/>
    </source>
</evidence>
<feature type="transmembrane region" description="Helical" evidence="5">
    <location>
        <begin position="64"/>
        <end position="81"/>
    </location>
</feature>
<dbReference type="PANTHER" id="PTHR43359">
    <property type="entry name" value="FORMATE HYDROGENLYASE SUBUNIT 4"/>
    <property type="match status" value="1"/>
</dbReference>
<evidence type="ECO:0000256" key="1">
    <source>
        <dbReference type="ARBA" id="ARBA00004141"/>
    </source>
</evidence>
<organism evidence="6 7">
    <name type="scientific">Gehongia tenuis</name>
    <dbReference type="NCBI Taxonomy" id="2763655"/>
    <lineage>
        <taxon>Bacteria</taxon>
        <taxon>Bacillati</taxon>
        <taxon>Bacillota</taxon>
        <taxon>Clostridia</taxon>
        <taxon>Christensenellales</taxon>
        <taxon>Christensenellaceae</taxon>
        <taxon>Gehongia</taxon>
    </lineage>
</organism>
<comment type="caution">
    <text evidence="6">The sequence shown here is derived from an EMBL/GenBank/DDBJ whole genome shotgun (WGS) entry which is preliminary data.</text>
</comment>
<keyword evidence="4 5" id="KW-0472">Membrane</keyword>
<evidence type="ECO:0000313" key="7">
    <source>
        <dbReference type="Proteomes" id="UP000623172"/>
    </source>
</evidence>
<dbReference type="PANTHER" id="PTHR43359:SF1">
    <property type="entry name" value="FORMATE HYDROGENLYASE SUBUNIT 4-RELATED"/>
    <property type="match status" value="1"/>
</dbReference>
<feature type="transmembrane region" description="Helical" evidence="5">
    <location>
        <begin position="129"/>
        <end position="150"/>
    </location>
</feature>
<dbReference type="GO" id="GO:0005886">
    <property type="term" value="C:plasma membrane"/>
    <property type="evidence" value="ECO:0007669"/>
    <property type="project" value="TreeGrafter"/>
</dbReference>
<keyword evidence="2 5" id="KW-0812">Transmembrane</keyword>
<dbReference type="Pfam" id="PF00146">
    <property type="entry name" value="NADHdh"/>
    <property type="match status" value="1"/>
</dbReference>